<dbReference type="RefSeq" id="WP_127822860.1">
    <property type="nucleotide sequence ID" value="NZ_RQSM01000002.1"/>
</dbReference>
<evidence type="ECO:0000313" key="2">
    <source>
        <dbReference type="Proteomes" id="UP000288951"/>
    </source>
</evidence>
<organism evidence="1 2">
    <name type="scientific">Flavobacterium columnare</name>
    <dbReference type="NCBI Taxonomy" id="996"/>
    <lineage>
        <taxon>Bacteria</taxon>
        <taxon>Pseudomonadati</taxon>
        <taxon>Bacteroidota</taxon>
        <taxon>Flavobacteriia</taxon>
        <taxon>Flavobacteriales</taxon>
        <taxon>Flavobacteriaceae</taxon>
        <taxon>Flavobacterium</taxon>
    </lineage>
</organism>
<protein>
    <submittedName>
        <fullName evidence="1">Uncharacterized protein</fullName>
    </submittedName>
</protein>
<gene>
    <name evidence="1" type="ORF">EH230_01635</name>
</gene>
<sequence length="138" mass="16148">MVTFYVKHWYTKTPKKDKHLLKWDLYQIKNEEYKKLKTFKEGKLQFSEKEIGGKYIVAGYLYEPELNNASAMKINVVPTEKIQILSVEVLDANGQKITKPLAYGQKIKVNVRTTVLQGAKLNIDLMGRRRKRQRTQCL</sequence>
<keyword evidence="2" id="KW-1185">Reference proteome</keyword>
<dbReference type="AlphaFoldDB" id="A0A437UDJ4"/>
<reference evidence="1" key="1">
    <citation type="submission" date="2018-12" db="EMBL/GenBank/DDBJ databases">
        <title>Draft genome sequence of Flaovobacterium columnare ARS1 isolated from channel catfish in Alabama.</title>
        <authorList>
            <person name="Cai W."/>
            <person name="Arias C."/>
        </authorList>
    </citation>
    <scope>NUCLEOTIDE SEQUENCE [LARGE SCALE GENOMIC DNA]</scope>
    <source>
        <strain evidence="1">ARS1</strain>
    </source>
</reference>
<dbReference type="Proteomes" id="UP000288951">
    <property type="component" value="Unassembled WGS sequence"/>
</dbReference>
<name>A0A437UDJ4_9FLAO</name>
<proteinExistence type="predicted"/>
<evidence type="ECO:0000313" key="1">
    <source>
        <dbReference type="EMBL" id="RVU91704.1"/>
    </source>
</evidence>
<dbReference type="OrthoDB" id="961266at2"/>
<dbReference type="EMBL" id="RQSM01000002">
    <property type="protein sequence ID" value="RVU91704.1"/>
    <property type="molecule type" value="Genomic_DNA"/>
</dbReference>
<comment type="caution">
    <text evidence="1">The sequence shown here is derived from an EMBL/GenBank/DDBJ whole genome shotgun (WGS) entry which is preliminary data.</text>
</comment>
<accession>A0A437UDJ4</accession>